<keyword evidence="2" id="KW-0328">Glycosyltransferase</keyword>
<feature type="domain" description="Glycosyl transferase family 1" evidence="1">
    <location>
        <begin position="224"/>
        <end position="384"/>
    </location>
</feature>
<dbReference type="GO" id="GO:0016757">
    <property type="term" value="F:glycosyltransferase activity"/>
    <property type="evidence" value="ECO:0007669"/>
    <property type="project" value="UniProtKB-KW"/>
</dbReference>
<dbReference type="EC" id="2.4.-.-" evidence="2"/>
<gene>
    <name evidence="2" type="ORF">ACFFK8_03795</name>
</gene>
<comment type="caution">
    <text evidence="2">The sequence shown here is derived from an EMBL/GenBank/DDBJ whole genome shotgun (WGS) entry which is preliminary data.</text>
</comment>
<dbReference type="Proteomes" id="UP001589688">
    <property type="component" value="Unassembled WGS sequence"/>
</dbReference>
<protein>
    <submittedName>
        <fullName evidence="2">Glycosyltransferase family 4 protein</fullName>
        <ecNumber evidence="2">2.4.-.-</ecNumber>
    </submittedName>
</protein>
<dbReference type="Pfam" id="PF00534">
    <property type="entry name" value="Glycos_transf_1"/>
    <property type="match status" value="1"/>
</dbReference>
<dbReference type="CDD" id="cd03801">
    <property type="entry name" value="GT4_PimA-like"/>
    <property type="match status" value="1"/>
</dbReference>
<dbReference type="PANTHER" id="PTHR45947:SF3">
    <property type="entry name" value="SULFOQUINOVOSYL TRANSFERASE SQD2"/>
    <property type="match status" value="1"/>
</dbReference>
<dbReference type="InterPro" id="IPR050194">
    <property type="entry name" value="Glycosyltransferase_grp1"/>
</dbReference>
<keyword evidence="3" id="KW-1185">Reference proteome</keyword>
<proteinExistence type="predicted"/>
<organism evidence="2 3">
    <name type="scientific">Hallella seregens ATCC 51272</name>
    <dbReference type="NCBI Taxonomy" id="1336250"/>
    <lineage>
        <taxon>Bacteria</taxon>
        <taxon>Pseudomonadati</taxon>
        <taxon>Bacteroidota</taxon>
        <taxon>Bacteroidia</taxon>
        <taxon>Bacteroidales</taxon>
        <taxon>Prevotellaceae</taxon>
        <taxon>Hallella</taxon>
    </lineage>
</organism>
<evidence type="ECO:0000313" key="2">
    <source>
        <dbReference type="EMBL" id="MFB9896961.1"/>
    </source>
</evidence>
<name>A0ABV5ZL36_9BACT</name>
<evidence type="ECO:0000313" key="3">
    <source>
        <dbReference type="Proteomes" id="UP001589688"/>
    </source>
</evidence>
<dbReference type="SUPFAM" id="SSF53756">
    <property type="entry name" value="UDP-Glycosyltransferase/glycogen phosphorylase"/>
    <property type="match status" value="1"/>
</dbReference>
<dbReference type="InterPro" id="IPR001296">
    <property type="entry name" value="Glyco_trans_1"/>
</dbReference>
<sequence>MKVLWFTPSPGLYAPTPYGTWVEALQRAVQRYGGDMETALCFEYTRADGKTVKDGFTYYPANIRQTLTDKLKATQSPRKEYEMLKRHYKEAIADFRPDIIHCFGTELWHYSLLAQEISTPMVVHIMGFQNIYTDMAGMVTHKADIYHEKHYNPFSIFRYAFFRKRKAQIRCTMEREEMKANRYFMGRTEWDRSIVRYFSPGSRYFHCAEAIRPQIYDAARRWVLHDHKQLRLVTIGSGSTLKGNEIILKTARILTELLHADFEWRLTSTENDLRAYEQRTGISHKDVNVNLIGRVGAERIAEELADADLYIHPAIIDNSPNTLCEAQLIGTPVIAANVGGIPQLVEDGTTGILYPYNESYTLAFKIMDLYGDKARMQELSENEYRLSHDRHNPEHIVRTLAGIYREIISEQTA</sequence>
<reference evidence="2 3" key="1">
    <citation type="submission" date="2024-09" db="EMBL/GenBank/DDBJ databases">
        <authorList>
            <person name="Sun Q."/>
            <person name="Mori K."/>
        </authorList>
    </citation>
    <scope>NUCLEOTIDE SEQUENCE [LARGE SCALE GENOMIC DNA]</scope>
    <source>
        <strain evidence="2 3">ATCC 51272</strain>
    </source>
</reference>
<accession>A0ABV5ZL36</accession>
<dbReference type="RefSeq" id="WP_027951891.1">
    <property type="nucleotide sequence ID" value="NZ_JADU01000008.1"/>
</dbReference>
<evidence type="ECO:0000259" key="1">
    <source>
        <dbReference type="Pfam" id="PF00534"/>
    </source>
</evidence>
<dbReference type="PANTHER" id="PTHR45947">
    <property type="entry name" value="SULFOQUINOVOSYL TRANSFERASE SQD2"/>
    <property type="match status" value="1"/>
</dbReference>
<dbReference type="Gene3D" id="3.40.50.2000">
    <property type="entry name" value="Glycogen Phosphorylase B"/>
    <property type="match status" value="2"/>
</dbReference>
<keyword evidence="2" id="KW-0808">Transferase</keyword>
<dbReference type="EMBL" id="JBHLZF010000001">
    <property type="protein sequence ID" value="MFB9896961.1"/>
    <property type="molecule type" value="Genomic_DNA"/>
</dbReference>